<dbReference type="Gene3D" id="3.40.50.1820">
    <property type="entry name" value="alpha/beta hydrolase"/>
    <property type="match status" value="1"/>
</dbReference>
<dbReference type="EMBL" id="SOCE01000002">
    <property type="protein sequence ID" value="TDU83995.1"/>
    <property type="molecule type" value="Genomic_DNA"/>
</dbReference>
<sequence>MSNTADRPWPDNLRPGLKVTRDAIVVVPGIMGSELFDAETGKTLWGLRKSAWYVRAWGRGDGLEALALTDDELSGKIGRVRAGDLLRFPAIVPILSGIEPYTKLSKALSQVVSHPDAVLGFGYDWRLPVAFNARLLAKAAADHLEKWRLRSGFEDAQLLLVAHSMGGLLCQAIPEDSGLEDVTRAVVTLGTPFGGAAKAALLLNSGLGAPLPAGRLRRLVATMPGIHALLPSYRCVDDGADARRLTPADVGAIGGSPQLAADAFATRDAARPLVNHRALIGVRQPTLSALTIDSGVVTAQPYTFVPEPDGELARRANGLLHKVHGEGDGTVPRDSARPDSGAPMPLAQQHGQLARSPEAIDFVRDIVTNIEADLGPKLGVGDGIGLSAPDFAVPGTPWIVDVTGVIGRAKYSITDLDARKVIVRQRLRRVGDGYAVSVVLPSPGLYRLSVAGGGFSPVTRLVLAIGPQDS</sequence>
<evidence type="ECO:0000256" key="1">
    <source>
        <dbReference type="SAM" id="MobiDB-lite"/>
    </source>
</evidence>
<dbReference type="Proteomes" id="UP000295151">
    <property type="component" value="Unassembled WGS sequence"/>
</dbReference>
<keyword evidence="2" id="KW-0012">Acyltransferase</keyword>
<keyword evidence="3" id="KW-1185">Reference proteome</keyword>
<dbReference type="InterPro" id="IPR003386">
    <property type="entry name" value="LACT/PDAT_acylTrfase"/>
</dbReference>
<dbReference type="InterPro" id="IPR029058">
    <property type="entry name" value="AB_hydrolase_fold"/>
</dbReference>
<proteinExistence type="predicted"/>
<dbReference type="GO" id="GO:0006629">
    <property type="term" value="P:lipid metabolic process"/>
    <property type="evidence" value="ECO:0007669"/>
    <property type="project" value="InterPro"/>
</dbReference>
<evidence type="ECO:0000313" key="2">
    <source>
        <dbReference type="EMBL" id="TDU83995.1"/>
    </source>
</evidence>
<gene>
    <name evidence="2" type="ORF">EV138_6460</name>
</gene>
<dbReference type="PANTHER" id="PTHR11440">
    <property type="entry name" value="LECITHIN-CHOLESTEROL ACYLTRANSFERASE-RELATED"/>
    <property type="match status" value="1"/>
</dbReference>
<keyword evidence="2" id="KW-0808">Transferase</keyword>
<reference evidence="2 3" key="1">
    <citation type="submission" date="2019-03" db="EMBL/GenBank/DDBJ databases">
        <title>Genomic Encyclopedia of Type Strains, Phase III (KMG-III): the genomes of soil and plant-associated and newly described type strains.</title>
        <authorList>
            <person name="Whitman W."/>
        </authorList>
    </citation>
    <scope>NUCLEOTIDE SEQUENCE [LARGE SCALE GENOMIC DNA]</scope>
    <source>
        <strain evidence="2 3">VKM Ac-2575</strain>
    </source>
</reference>
<accession>A0A4R7SY80</accession>
<feature type="region of interest" description="Disordered" evidence="1">
    <location>
        <begin position="325"/>
        <end position="349"/>
    </location>
</feature>
<comment type="caution">
    <text evidence="2">The sequence shown here is derived from an EMBL/GenBank/DDBJ whole genome shotgun (WGS) entry which is preliminary data.</text>
</comment>
<dbReference type="GO" id="GO:0008374">
    <property type="term" value="F:O-acyltransferase activity"/>
    <property type="evidence" value="ECO:0007669"/>
    <property type="project" value="InterPro"/>
</dbReference>
<protein>
    <submittedName>
        <fullName evidence="2">Lecithin:cholesterol acyltransferase</fullName>
    </submittedName>
</protein>
<evidence type="ECO:0000313" key="3">
    <source>
        <dbReference type="Proteomes" id="UP000295151"/>
    </source>
</evidence>
<organism evidence="2 3">
    <name type="scientific">Kribbella voronezhensis</name>
    <dbReference type="NCBI Taxonomy" id="2512212"/>
    <lineage>
        <taxon>Bacteria</taxon>
        <taxon>Bacillati</taxon>
        <taxon>Actinomycetota</taxon>
        <taxon>Actinomycetes</taxon>
        <taxon>Propionibacteriales</taxon>
        <taxon>Kribbellaceae</taxon>
        <taxon>Kribbella</taxon>
    </lineage>
</organism>
<dbReference type="AlphaFoldDB" id="A0A4R7SY80"/>
<name>A0A4R7SY80_9ACTN</name>
<dbReference type="Pfam" id="PF02450">
    <property type="entry name" value="LCAT"/>
    <property type="match status" value="1"/>
</dbReference>
<dbReference type="SUPFAM" id="SSF53474">
    <property type="entry name" value="alpha/beta-Hydrolases"/>
    <property type="match status" value="1"/>
</dbReference>